<protein>
    <submittedName>
        <fullName evidence="2">Uncharacterized protein</fullName>
    </submittedName>
</protein>
<feature type="region of interest" description="Disordered" evidence="1">
    <location>
        <begin position="1"/>
        <end position="24"/>
    </location>
</feature>
<reference evidence="2 3" key="1">
    <citation type="submission" date="2019-05" db="EMBL/GenBank/DDBJ databases">
        <title>Another draft genome of Portunus trituberculatus and its Hox gene families provides insights of decapod evolution.</title>
        <authorList>
            <person name="Jeong J.-H."/>
            <person name="Song I."/>
            <person name="Kim S."/>
            <person name="Choi T."/>
            <person name="Kim D."/>
            <person name="Ryu S."/>
            <person name="Kim W."/>
        </authorList>
    </citation>
    <scope>NUCLEOTIDE SEQUENCE [LARGE SCALE GENOMIC DNA]</scope>
    <source>
        <tissue evidence="2">Muscle</tissue>
    </source>
</reference>
<accession>A0A5B7JZG6</accession>
<gene>
    <name evidence="2" type="ORF">E2C01_097065</name>
</gene>
<keyword evidence="3" id="KW-1185">Reference proteome</keyword>
<dbReference type="AlphaFoldDB" id="A0A5B7JZG6"/>
<comment type="caution">
    <text evidence="2">The sequence shown here is derived from an EMBL/GenBank/DDBJ whole genome shotgun (WGS) entry which is preliminary data.</text>
</comment>
<evidence type="ECO:0000313" key="2">
    <source>
        <dbReference type="EMBL" id="MPD01533.1"/>
    </source>
</evidence>
<evidence type="ECO:0000256" key="1">
    <source>
        <dbReference type="SAM" id="MobiDB-lite"/>
    </source>
</evidence>
<dbReference type="Proteomes" id="UP000324222">
    <property type="component" value="Unassembled WGS sequence"/>
</dbReference>
<proteinExistence type="predicted"/>
<sequence>MAVLQGTAVKATPGGHNRRANKPSKHLRINRIAHLDDMTFAAIWSEERHCSVKDWVRKRKRKEQEMVLVVQFS</sequence>
<name>A0A5B7JZG6_PORTR</name>
<organism evidence="2 3">
    <name type="scientific">Portunus trituberculatus</name>
    <name type="common">Swimming crab</name>
    <name type="synonym">Neptunus trituberculatus</name>
    <dbReference type="NCBI Taxonomy" id="210409"/>
    <lineage>
        <taxon>Eukaryota</taxon>
        <taxon>Metazoa</taxon>
        <taxon>Ecdysozoa</taxon>
        <taxon>Arthropoda</taxon>
        <taxon>Crustacea</taxon>
        <taxon>Multicrustacea</taxon>
        <taxon>Malacostraca</taxon>
        <taxon>Eumalacostraca</taxon>
        <taxon>Eucarida</taxon>
        <taxon>Decapoda</taxon>
        <taxon>Pleocyemata</taxon>
        <taxon>Brachyura</taxon>
        <taxon>Eubrachyura</taxon>
        <taxon>Portunoidea</taxon>
        <taxon>Portunidae</taxon>
        <taxon>Portuninae</taxon>
        <taxon>Portunus</taxon>
    </lineage>
</organism>
<evidence type="ECO:0000313" key="3">
    <source>
        <dbReference type="Proteomes" id="UP000324222"/>
    </source>
</evidence>
<dbReference type="EMBL" id="VSRR010127544">
    <property type="protein sequence ID" value="MPD01533.1"/>
    <property type="molecule type" value="Genomic_DNA"/>
</dbReference>